<evidence type="ECO:0008006" key="4">
    <source>
        <dbReference type="Google" id="ProtNLM"/>
    </source>
</evidence>
<protein>
    <recommendedName>
        <fullName evidence="4">Integral membrane protein</fullName>
    </recommendedName>
</protein>
<comment type="caution">
    <text evidence="2">The sequence shown here is derived from an EMBL/GenBank/DDBJ whole genome shotgun (WGS) entry which is preliminary data.</text>
</comment>
<accession>A0ABS1NQS7</accession>
<keyword evidence="1" id="KW-0472">Membrane</keyword>
<evidence type="ECO:0000313" key="2">
    <source>
        <dbReference type="EMBL" id="MBL1102454.1"/>
    </source>
</evidence>
<evidence type="ECO:0000256" key="1">
    <source>
        <dbReference type="SAM" id="Phobius"/>
    </source>
</evidence>
<keyword evidence="1" id="KW-1133">Transmembrane helix</keyword>
<keyword evidence="1" id="KW-0812">Transmembrane</keyword>
<feature type="transmembrane region" description="Helical" evidence="1">
    <location>
        <begin position="106"/>
        <end position="129"/>
    </location>
</feature>
<organism evidence="2 3">
    <name type="scientific">Streptomyces coffeae</name>
    <dbReference type="NCBI Taxonomy" id="621382"/>
    <lineage>
        <taxon>Bacteria</taxon>
        <taxon>Bacillati</taxon>
        <taxon>Actinomycetota</taxon>
        <taxon>Actinomycetes</taxon>
        <taxon>Kitasatosporales</taxon>
        <taxon>Streptomycetaceae</taxon>
        <taxon>Streptomyces</taxon>
    </lineage>
</organism>
<keyword evidence="3" id="KW-1185">Reference proteome</keyword>
<dbReference type="EMBL" id="JAERRF010000046">
    <property type="protein sequence ID" value="MBL1102454.1"/>
    <property type="molecule type" value="Genomic_DNA"/>
</dbReference>
<feature type="transmembrane region" description="Helical" evidence="1">
    <location>
        <begin position="64"/>
        <end position="86"/>
    </location>
</feature>
<dbReference type="RefSeq" id="WP_201882864.1">
    <property type="nucleotide sequence ID" value="NZ_JAERRF010000046.1"/>
</dbReference>
<gene>
    <name evidence="2" type="ORF">JK363_38780</name>
</gene>
<name>A0ABS1NQS7_9ACTN</name>
<evidence type="ECO:0000313" key="3">
    <source>
        <dbReference type="Proteomes" id="UP000634229"/>
    </source>
</evidence>
<dbReference type="Proteomes" id="UP000634229">
    <property type="component" value="Unassembled WGS sequence"/>
</dbReference>
<proteinExistence type="predicted"/>
<reference evidence="2 3" key="1">
    <citation type="submission" date="2021-01" db="EMBL/GenBank/DDBJ databases">
        <title>WGS of actinomycetes isolated from Thailand.</title>
        <authorList>
            <person name="Thawai C."/>
        </authorList>
    </citation>
    <scope>NUCLEOTIDE SEQUENCE [LARGE SCALE GENOMIC DNA]</scope>
    <source>
        <strain evidence="2 3">CA1R205</strain>
    </source>
</reference>
<sequence length="156" mass="16842">MATRSATAWRLKRARLQVTCRPLYGTAHTLGALTVEKAARHAGTWFSGGLWSEDLADMSPAGSAYWLSLESFGIPLILVGLTVLWLDRRGITPPAFIAWTLGSWTVVDAVVLTFTPWPLFVLACALLLFGAAARRDSPAPGEVGHEVGDVDVSECF</sequence>